<evidence type="ECO:0000256" key="11">
    <source>
        <dbReference type="ARBA" id="ARBA00022771"/>
    </source>
</evidence>
<dbReference type="SUPFAM" id="SSF52096">
    <property type="entry name" value="ClpP/crotonase"/>
    <property type="match status" value="2"/>
</dbReference>
<dbReference type="GO" id="GO:0003989">
    <property type="term" value="F:acetyl-CoA carboxylase activity"/>
    <property type="evidence" value="ECO:0007669"/>
    <property type="project" value="InterPro"/>
</dbReference>
<evidence type="ECO:0000256" key="4">
    <source>
        <dbReference type="ARBA" id="ARBA00010284"/>
    </source>
</evidence>
<comment type="subcellular location">
    <subcellularLocation>
        <location evidence="1 19">Cytoplasm</location>
    </subcellularLocation>
</comment>
<keyword evidence="13 20" id="KW-0862">Zinc</keyword>
<evidence type="ECO:0000256" key="18">
    <source>
        <dbReference type="ARBA" id="ARBA00049152"/>
    </source>
</evidence>
<comment type="function">
    <text evidence="17 20">Component of the acetyl coenzyme A carboxylase (ACC) complex. Biotin carboxylase (BC) catalyzes the carboxylation of biotin on its carrier protein (BCCP) and then the CO(2) group is transferred by the transcarboxylase to acetyl-CoA to form malonyl-CoA.</text>
</comment>
<dbReference type="STRING" id="467210.HMPREF1866_01582"/>
<keyword evidence="9 20" id="KW-0479">Metal-binding</keyword>
<evidence type="ECO:0000313" key="23">
    <source>
        <dbReference type="EMBL" id="KXB57187.1"/>
    </source>
</evidence>
<dbReference type="GO" id="GO:2001295">
    <property type="term" value="P:malonyl-CoA biosynthetic process"/>
    <property type="evidence" value="ECO:0007669"/>
    <property type="project" value="UniProtKB-UniRule"/>
</dbReference>
<dbReference type="PATRIC" id="fig|467210.3.peg.1567"/>
<evidence type="ECO:0000259" key="21">
    <source>
        <dbReference type="PROSITE" id="PS50980"/>
    </source>
</evidence>
<evidence type="ECO:0000256" key="2">
    <source>
        <dbReference type="ARBA" id="ARBA00004956"/>
    </source>
</evidence>
<keyword evidence="6 19" id="KW-0963">Cytoplasm</keyword>
<keyword evidence="7 19" id="KW-0444">Lipid biosynthesis</keyword>
<evidence type="ECO:0000256" key="16">
    <source>
        <dbReference type="ARBA" id="ARBA00023160"/>
    </source>
</evidence>
<evidence type="ECO:0000256" key="1">
    <source>
        <dbReference type="ARBA" id="ARBA00004496"/>
    </source>
</evidence>
<evidence type="ECO:0000256" key="8">
    <source>
        <dbReference type="ARBA" id="ARBA00022679"/>
    </source>
</evidence>
<accession>A0A133ZP20</accession>
<dbReference type="InterPro" id="IPR011762">
    <property type="entry name" value="COA_CT_N"/>
</dbReference>
<dbReference type="GO" id="GO:0009317">
    <property type="term" value="C:acetyl-CoA carboxylase complex"/>
    <property type="evidence" value="ECO:0007669"/>
    <property type="project" value="InterPro"/>
</dbReference>
<keyword evidence="14 19" id="KW-0067">ATP-binding</keyword>
<name>A0A133ZP20_9FIRM</name>
<dbReference type="NCBIfam" id="TIGR00513">
    <property type="entry name" value="accA"/>
    <property type="match status" value="1"/>
</dbReference>
<sequence>MFRNVFKKTYAKIEPGNEKLDIPEGLWRKCKICKEPIFAEDVKANYYTCPKCGGYFRVHAYRRIEMLVDDASFIEWNKTMPVSNPLDFPNYELKLEEERVKTKLNEAVVTGEATIGNVRTAIAVCDARFMMSSMGHVVGEKITAAIEKATQEKIPIIIYSCSGGARMQEGMISLMQMAKTSAALKKHHEAGQLFISFLTDPTMGGVSASFAMLGDIILAEPKALIGFAGPRVIAQTIGTKLPEGFQSAEFLLEHGFIDAIVERADQRGVLKKLLRAHTCGFKKVKKMEEVGDNTKIVDHKQPKVKQPKSAWDSVVLSRRADRPTAKDYIDKLFGFFMELHGDRLSGDDGAIIGGIANYNGKPVMVVAQQKGKNLKENKIRNFGMPNPCGYRKALRLMKHANDFDMPIICFVDTPGAFCGIEAEEKGQAEAIARALFEMSDMRVPILSVVIGEGGSGGALALAVANEVWMLEHSIYSILSPEGFASILYKDAKKNKEAAEVMKITAKELKELGVVDRVIKENIPLTIDTIDDVVDELSSNMDDFFEKNAAKSGEEIAKDRYNRFRKF</sequence>
<organism evidence="23 24">
    <name type="scientific">Lachnoanaerobaculum saburreum</name>
    <dbReference type="NCBI Taxonomy" id="467210"/>
    <lineage>
        <taxon>Bacteria</taxon>
        <taxon>Bacillati</taxon>
        <taxon>Bacillota</taxon>
        <taxon>Clostridia</taxon>
        <taxon>Lachnospirales</taxon>
        <taxon>Lachnospiraceae</taxon>
        <taxon>Lachnoanaerobaculum</taxon>
    </lineage>
</organism>
<comment type="similarity">
    <text evidence="4">In the N-terminal section; belongs to the AccD/PCCB family.</text>
</comment>
<dbReference type="PROSITE" id="PS50980">
    <property type="entry name" value="COA_CT_NTER"/>
    <property type="match status" value="1"/>
</dbReference>
<dbReference type="Gene3D" id="3.90.226.10">
    <property type="entry name" value="2-enoyl-CoA Hydratase, Chain A, domain 1"/>
    <property type="match status" value="2"/>
</dbReference>
<feature type="binding site" evidence="20">
    <location>
        <position position="49"/>
    </location>
    <ligand>
        <name>Zn(2+)</name>
        <dbReference type="ChEBI" id="CHEBI:29105"/>
    </ligand>
</feature>
<keyword evidence="16 19" id="KW-0275">Fatty acid biosynthesis</keyword>
<dbReference type="NCBIfam" id="NF004344">
    <property type="entry name" value="PRK05724.1"/>
    <property type="match status" value="1"/>
</dbReference>
<keyword evidence="24" id="KW-1185">Reference proteome</keyword>
<comment type="subunit">
    <text evidence="19">Acetyl-CoA carboxylase is a heterohexamer composed of biotin carboxyl carrier protein (AccB), biotin carboxylase (AccC) and two subunits each of ACCase subunit alpha (AccA) and ACCase subunit beta (AccD).</text>
</comment>
<feature type="domain" description="CoA carboxyltransferase C-terminal" evidence="22">
    <location>
        <begin position="296"/>
        <end position="542"/>
    </location>
</feature>
<dbReference type="NCBIfam" id="TIGR00515">
    <property type="entry name" value="accD"/>
    <property type="match status" value="1"/>
</dbReference>
<evidence type="ECO:0000256" key="3">
    <source>
        <dbReference type="ARBA" id="ARBA00006276"/>
    </source>
</evidence>
<dbReference type="Pfam" id="PF01039">
    <property type="entry name" value="Carboxyl_trans"/>
    <property type="match status" value="1"/>
</dbReference>
<evidence type="ECO:0000256" key="6">
    <source>
        <dbReference type="ARBA" id="ARBA00022490"/>
    </source>
</evidence>
<comment type="function">
    <text evidence="19">Component of the acetyl coenzyme A carboxylase (ACC) complex. First, biotin carboxylase catalyzes the carboxylation of biotin on its carrier protein (BCCP) and then the CO(2) group is transferred by the carboxyltransferase to acetyl-CoA to form malonyl-CoA.</text>
</comment>
<proteinExistence type="inferred from homology"/>
<comment type="subunit">
    <text evidence="5">Acetyl-CoA carboxylase is a heterotetramer composed of biotin carboxyl carrier protein (AccB), biotin carboxylase (AccC) and two subunits of ACCase subunit beta/alpha.</text>
</comment>
<evidence type="ECO:0000259" key="22">
    <source>
        <dbReference type="PROSITE" id="PS50989"/>
    </source>
</evidence>
<dbReference type="GO" id="GO:0005524">
    <property type="term" value="F:ATP binding"/>
    <property type="evidence" value="ECO:0007669"/>
    <property type="project" value="UniProtKB-KW"/>
</dbReference>
<dbReference type="GO" id="GO:0006633">
    <property type="term" value="P:fatty acid biosynthetic process"/>
    <property type="evidence" value="ECO:0007669"/>
    <property type="project" value="UniProtKB-KW"/>
</dbReference>
<dbReference type="NCBIfam" id="NF041504">
    <property type="entry name" value="AccA_sub"/>
    <property type="match status" value="1"/>
</dbReference>
<comment type="catalytic activity">
    <reaction evidence="18 19">
        <text>N(6)-carboxybiotinyl-L-lysyl-[protein] + acetyl-CoA = N(6)-biotinyl-L-lysyl-[protein] + malonyl-CoA</text>
        <dbReference type="Rhea" id="RHEA:54728"/>
        <dbReference type="Rhea" id="RHEA-COMP:10505"/>
        <dbReference type="Rhea" id="RHEA-COMP:10506"/>
        <dbReference type="ChEBI" id="CHEBI:57288"/>
        <dbReference type="ChEBI" id="CHEBI:57384"/>
        <dbReference type="ChEBI" id="CHEBI:83144"/>
        <dbReference type="ChEBI" id="CHEBI:83145"/>
        <dbReference type="EC" id="2.1.3.15"/>
    </reaction>
</comment>
<dbReference type="GO" id="GO:0016743">
    <property type="term" value="F:carboxyl- or carbamoyltransferase activity"/>
    <property type="evidence" value="ECO:0007669"/>
    <property type="project" value="UniProtKB-UniRule"/>
</dbReference>
<evidence type="ECO:0000256" key="7">
    <source>
        <dbReference type="ARBA" id="ARBA00022516"/>
    </source>
</evidence>
<dbReference type="InterPro" id="IPR034733">
    <property type="entry name" value="AcCoA_carboxyl_beta"/>
</dbReference>
<dbReference type="RefSeq" id="WP_060931311.1">
    <property type="nucleotide sequence ID" value="NZ_KQ959831.1"/>
</dbReference>
<evidence type="ECO:0000256" key="5">
    <source>
        <dbReference type="ARBA" id="ARBA00011664"/>
    </source>
</evidence>
<reference evidence="24" key="1">
    <citation type="submission" date="2016-01" db="EMBL/GenBank/DDBJ databases">
        <authorList>
            <person name="Mitreva M."/>
            <person name="Pepin K.H."/>
            <person name="Mihindukulasuriya K.A."/>
            <person name="Fulton R."/>
            <person name="Fronick C."/>
            <person name="O'Laughlin M."/>
            <person name="Miner T."/>
            <person name="Herter B."/>
            <person name="Rosa B.A."/>
            <person name="Cordes M."/>
            <person name="Tomlinson C."/>
            <person name="Wollam A."/>
            <person name="Palsikar V.B."/>
            <person name="Mardis E.R."/>
            <person name="Wilson R.K."/>
        </authorList>
    </citation>
    <scope>NUCLEOTIDE SEQUENCE [LARGE SCALE GENOMIC DNA]</scope>
    <source>
        <strain evidence="24">DNF00896</strain>
    </source>
</reference>
<dbReference type="AlphaFoldDB" id="A0A133ZP20"/>
<feature type="domain" description="CoA carboxyltransferase N-terminal" evidence="21">
    <location>
        <begin position="26"/>
        <end position="292"/>
    </location>
</feature>
<evidence type="ECO:0000256" key="15">
    <source>
        <dbReference type="ARBA" id="ARBA00023098"/>
    </source>
</evidence>
<dbReference type="Pfam" id="PF17848">
    <property type="entry name" value="Zn_ribbon_ACC"/>
    <property type="match status" value="1"/>
</dbReference>
<keyword evidence="12 19" id="KW-0276">Fatty acid metabolism</keyword>
<dbReference type="HAMAP" id="MF_01395">
    <property type="entry name" value="AcetylCoA_CT_beta"/>
    <property type="match status" value="1"/>
</dbReference>
<evidence type="ECO:0000313" key="24">
    <source>
        <dbReference type="Proteomes" id="UP000070394"/>
    </source>
</evidence>
<feature type="binding site" evidence="20">
    <location>
        <position position="52"/>
    </location>
    <ligand>
        <name>Zn(2+)</name>
        <dbReference type="ChEBI" id="CHEBI:29105"/>
    </ligand>
</feature>
<dbReference type="UniPathway" id="UPA00655">
    <property type="reaction ID" value="UER00711"/>
</dbReference>
<comment type="caution">
    <text evidence="23">The sequence shown here is derived from an EMBL/GenBank/DDBJ whole genome shotgun (WGS) entry which is preliminary data.</text>
</comment>
<dbReference type="InterPro" id="IPR041010">
    <property type="entry name" value="Znf-ACC"/>
</dbReference>
<evidence type="ECO:0000256" key="13">
    <source>
        <dbReference type="ARBA" id="ARBA00022833"/>
    </source>
</evidence>
<keyword evidence="11 20" id="KW-0863">Zinc-finger</keyword>
<comment type="cofactor">
    <cofactor evidence="20">
        <name>Zn(2+)</name>
        <dbReference type="ChEBI" id="CHEBI:29105"/>
    </cofactor>
    <text evidence="20">Binds 1 zinc ion per subunit.</text>
</comment>
<feature type="binding site" evidence="20">
    <location>
        <position position="30"/>
    </location>
    <ligand>
        <name>Zn(2+)</name>
        <dbReference type="ChEBI" id="CHEBI:29105"/>
    </ligand>
</feature>
<evidence type="ECO:0000256" key="17">
    <source>
        <dbReference type="ARBA" id="ARBA00025280"/>
    </source>
</evidence>
<dbReference type="GO" id="GO:0008270">
    <property type="term" value="F:zinc ion binding"/>
    <property type="evidence" value="ECO:0007669"/>
    <property type="project" value="UniProtKB-UniRule"/>
</dbReference>
<dbReference type="InterPro" id="IPR000438">
    <property type="entry name" value="Acetyl_CoA_COase_Trfase_b_su"/>
</dbReference>
<protein>
    <recommendedName>
        <fullName evidence="19 20">Multifunctional fusion protein</fullName>
    </recommendedName>
    <domain>
        <recommendedName>
            <fullName evidence="19">Acetyl-coenzyme A carboxylase carboxyl transferase subunit alpha</fullName>
            <shortName evidence="19">ACCase subunit alpha</shortName>
            <shortName evidence="19">Acetyl-CoA carboxylase carboxyltransferase subunit alpha</shortName>
            <ecNumber evidence="19">2.1.3.15</ecNumber>
        </recommendedName>
    </domain>
    <domain>
        <recommendedName>
            <fullName evidence="20">Acetyl-coenzyme A carboxylase carboxyl transferase subunit beta</fullName>
            <shortName evidence="20">ACCase subunit beta</shortName>
            <shortName evidence="20">Acetyl-CoA carboxylase carboxyltransferase subunit beta</shortName>
        </recommendedName>
    </domain>
</protein>
<dbReference type="InterPro" id="IPR011763">
    <property type="entry name" value="COA_CT_C"/>
</dbReference>
<evidence type="ECO:0000256" key="10">
    <source>
        <dbReference type="ARBA" id="ARBA00022741"/>
    </source>
</evidence>
<keyword evidence="10 19" id="KW-0547">Nucleotide-binding</keyword>
<dbReference type="PROSITE" id="PS50989">
    <property type="entry name" value="COA_CT_CTER"/>
    <property type="match status" value="1"/>
</dbReference>
<dbReference type="InterPro" id="IPR029045">
    <property type="entry name" value="ClpP/crotonase-like_dom_sf"/>
</dbReference>
<dbReference type="PANTHER" id="PTHR42853:SF3">
    <property type="entry name" value="ACETYL-COENZYME A CARBOXYLASE CARBOXYL TRANSFERASE SUBUNIT ALPHA, CHLOROPLASTIC"/>
    <property type="match status" value="1"/>
</dbReference>
<dbReference type="Pfam" id="PF03255">
    <property type="entry name" value="ACCA"/>
    <property type="match status" value="1"/>
</dbReference>
<comment type="pathway">
    <text evidence="2 19">Lipid metabolism; malonyl-CoA biosynthesis; malonyl-CoA from acetyl-CoA: step 1/1.</text>
</comment>
<dbReference type="HAMAP" id="MF_00823">
    <property type="entry name" value="AcetylCoA_CT_alpha"/>
    <property type="match status" value="1"/>
</dbReference>
<evidence type="ECO:0000256" key="14">
    <source>
        <dbReference type="ARBA" id="ARBA00022840"/>
    </source>
</evidence>
<feature type="binding site" evidence="20">
    <location>
        <position position="33"/>
    </location>
    <ligand>
        <name>Zn(2+)</name>
        <dbReference type="ChEBI" id="CHEBI:29105"/>
    </ligand>
</feature>
<dbReference type="InterPro" id="IPR001095">
    <property type="entry name" value="Acetyl_CoA_COase_a_su"/>
</dbReference>
<evidence type="ECO:0000256" key="9">
    <source>
        <dbReference type="ARBA" id="ARBA00022723"/>
    </source>
</evidence>
<comment type="similarity">
    <text evidence="20">Belongs to the AccD/PCCB family.</text>
</comment>
<keyword evidence="15 19" id="KW-0443">Lipid metabolism</keyword>
<comment type="similarity">
    <text evidence="3">In the C-terminal section; belongs to the AccA family.</text>
</comment>
<dbReference type="PRINTS" id="PR01069">
    <property type="entry name" value="ACCCTRFRASEA"/>
</dbReference>
<keyword evidence="8 19" id="KW-0808">Transferase</keyword>
<evidence type="ECO:0000256" key="12">
    <source>
        <dbReference type="ARBA" id="ARBA00022832"/>
    </source>
</evidence>
<gene>
    <name evidence="19" type="primary">accA</name>
    <name evidence="20" type="synonym">accD</name>
    <name evidence="23" type="ORF">HMPREF1866_01582</name>
</gene>
<dbReference type="PANTHER" id="PTHR42853">
    <property type="entry name" value="ACETYL-COENZYME A CARBOXYLASE CARBOXYL TRANSFERASE SUBUNIT ALPHA"/>
    <property type="match status" value="1"/>
</dbReference>
<evidence type="ECO:0000256" key="19">
    <source>
        <dbReference type="HAMAP-Rule" id="MF_00823"/>
    </source>
</evidence>
<feature type="zinc finger region" description="C4-type" evidence="20">
    <location>
        <begin position="30"/>
        <end position="52"/>
    </location>
</feature>
<dbReference type="EC" id="2.1.3.15" evidence="19"/>
<dbReference type="EMBL" id="LSDA01000095">
    <property type="protein sequence ID" value="KXB57187.1"/>
    <property type="molecule type" value="Genomic_DNA"/>
</dbReference>
<dbReference type="Proteomes" id="UP000070394">
    <property type="component" value="Unassembled WGS sequence"/>
</dbReference>
<dbReference type="OrthoDB" id="9772975at2"/>
<evidence type="ECO:0000256" key="20">
    <source>
        <dbReference type="HAMAP-Rule" id="MF_01395"/>
    </source>
</evidence>
<comment type="similarity">
    <text evidence="19">Belongs to the AccA family.</text>
</comment>